<dbReference type="AlphaFoldDB" id="A0AAV4TJR6"/>
<reference evidence="1 2" key="1">
    <citation type="submission" date="2021-06" db="EMBL/GenBank/DDBJ databases">
        <title>Caerostris darwini draft genome.</title>
        <authorList>
            <person name="Kono N."/>
            <person name="Arakawa K."/>
        </authorList>
    </citation>
    <scope>NUCLEOTIDE SEQUENCE [LARGE SCALE GENOMIC DNA]</scope>
</reference>
<comment type="caution">
    <text evidence="1">The sequence shown here is derived from an EMBL/GenBank/DDBJ whole genome shotgun (WGS) entry which is preliminary data.</text>
</comment>
<gene>
    <name evidence="1" type="ORF">CDAR_267461</name>
</gene>
<keyword evidence="2" id="KW-1185">Reference proteome</keyword>
<sequence>MSLREWWQICCKEWEVNMLDPIWRLVPKERGGENILERMVVNILKGIAVNMVVELGNSTGRMRNLVDGGGVFWKEAGICWRRGICWQEWDFEYAERNGCLIC</sequence>
<name>A0AAV4TJR6_9ARAC</name>
<protein>
    <submittedName>
        <fullName evidence="1">Uncharacterized protein</fullName>
    </submittedName>
</protein>
<proteinExistence type="predicted"/>
<dbReference type="Proteomes" id="UP001054837">
    <property type="component" value="Unassembled WGS sequence"/>
</dbReference>
<accession>A0AAV4TJR6</accession>
<evidence type="ECO:0000313" key="2">
    <source>
        <dbReference type="Proteomes" id="UP001054837"/>
    </source>
</evidence>
<organism evidence="1 2">
    <name type="scientific">Caerostris darwini</name>
    <dbReference type="NCBI Taxonomy" id="1538125"/>
    <lineage>
        <taxon>Eukaryota</taxon>
        <taxon>Metazoa</taxon>
        <taxon>Ecdysozoa</taxon>
        <taxon>Arthropoda</taxon>
        <taxon>Chelicerata</taxon>
        <taxon>Arachnida</taxon>
        <taxon>Araneae</taxon>
        <taxon>Araneomorphae</taxon>
        <taxon>Entelegynae</taxon>
        <taxon>Araneoidea</taxon>
        <taxon>Araneidae</taxon>
        <taxon>Caerostris</taxon>
    </lineage>
</organism>
<evidence type="ECO:0000313" key="1">
    <source>
        <dbReference type="EMBL" id="GIY45020.1"/>
    </source>
</evidence>
<dbReference type="EMBL" id="BPLQ01009584">
    <property type="protein sequence ID" value="GIY45020.1"/>
    <property type="molecule type" value="Genomic_DNA"/>
</dbReference>